<dbReference type="STRING" id="407022.SAMN05661044_03775"/>
<dbReference type="OrthoDB" id="1442094at2"/>
<name>A0A1H7U8I7_OLID1</name>
<dbReference type="Proteomes" id="UP000199421">
    <property type="component" value="Unassembled WGS sequence"/>
</dbReference>
<proteinExistence type="predicted"/>
<sequence length="123" mass="13958">MLCGFASLEEVFRTEFGAVLQCSNKNCYWLEFAGDCTPFKVTDFLHLRRKIEEINLSELLFDPSPRADFTIIMPFRSQRCFVLSVSDVLNLKELMQGAKFMMELPGIIKDCLKAAPTSPLIIG</sequence>
<reference evidence="2" key="1">
    <citation type="submission" date="2016-10" db="EMBL/GenBank/DDBJ databases">
        <authorList>
            <person name="Varghese N."/>
            <person name="Submissions S."/>
        </authorList>
    </citation>
    <scope>NUCLEOTIDE SEQUENCE [LARGE SCALE GENOMIC DNA]</scope>
    <source>
        <strain evidence="2">DSM 18733</strain>
    </source>
</reference>
<accession>A0A1H7U8I7</accession>
<evidence type="ECO:0000313" key="2">
    <source>
        <dbReference type="Proteomes" id="UP000199421"/>
    </source>
</evidence>
<gene>
    <name evidence="1" type="ORF">SAMN05661044_03775</name>
</gene>
<dbReference type="EMBL" id="FOAF01000005">
    <property type="protein sequence ID" value="SEL93084.1"/>
    <property type="molecule type" value="Genomic_DNA"/>
</dbReference>
<dbReference type="AlphaFoldDB" id="A0A1H7U8I7"/>
<dbReference type="RefSeq" id="WP_093327334.1">
    <property type="nucleotide sequence ID" value="NZ_FOAF01000005.1"/>
</dbReference>
<keyword evidence="2" id="KW-1185">Reference proteome</keyword>
<organism evidence="1 2">
    <name type="scientific">Olivibacter domesticus</name>
    <name type="common">Pseudosphingobacterium domesticum</name>
    <dbReference type="NCBI Taxonomy" id="407022"/>
    <lineage>
        <taxon>Bacteria</taxon>
        <taxon>Pseudomonadati</taxon>
        <taxon>Bacteroidota</taxon>
        <taxon>Sphingobacteriia</taxon>
        <taxon>Sphingobacteriales</taxon>
        <taxon>Sphingobacteriaceae</taxon>
        <taxon>Olivibacter</taxon>
    </lineage>
</organism>
<evidence type="ECO:0000313" key="1">
    <source>
        <dbReference type="EMBL" id="SEL93084.1"/>
    </source>
</evidence>
<protein>
    <submittedName>
        <fullName evidence="1">Uncharacterized protein</fullName>
    </submittedName>
</protein>